<keyword evidence="3" id="KW-1185">Reference proteome</keyword>
<dbReference type="Proteomes" id="UP000015347">
    <property type="component" value="Unassembled WGS sequence"/>
</dbReference>
<dbReference type="AlphaFoldDB" id="S9QKV1"/>
<evidence type="ECO:0000256" key="1">
    <source>
        <dbReference type="SAM" id="Phobius"/>
    </source>
</evidence>
<keyword evidence="1" id="KW-0472">Membrane</keyword>
<name>S9QKV1_9RHOB</name>
<proteinExistence type="predicted"/>
<dbReference type="STRING" id="1123237.Salmuc_02428"/>
<sequence>MRALDYFTLPFLPIPFLVLLIAFRLIKGQEASARVFCGISLAGEMPDWKRDDPNQENRD</sequence>
<feature type="transmembrane region" description="Helical" evidence="1">
    <location>
        <begin position="6"/>
        <end position="26"/>
    </location>
</feature>
<keyword evidence="1" id="KW-1133">Transmembrane helix</keyword>
<comment type="caution">
    <text evidence="2">The sequence shown here is derived from an EMBL/GenBank/DDBJ whole genome shotgun (WGS) entry which is preliminary data.</text>
</comment>
<reference evidence="3" key="1">
    <citation type="journal article" date="2014" name="Stand. Genomic Sci.">
        <title>Genome sequence of the exopolysaccharide-producing Salipiger mucosus type strain (DSM 16094(T)), a moderately halophilic member of the Roseobacter clade.</title>
        <authorList>
            <person name="Riedel T."/>
            <person name="Spring S."/>
            <person name="Fiebig A."/>
            <person name="Petersen J."/>
            <person name="Kyrpides N.C."/>
            <person name="Goker M."/>
            <person name="Klenk H.P."/>
        </authorList>
    </citation>
    <scope>NUCLEOTIDE SEQUENCE [LARGE SCALE GENOMIC DNA]</scope>
    <source>
        <strain evidence="3">DSM 16094</strain>
    </source>
</reference>
<dbReference type="EMBL" id="APVH01000027">
    <property type="protein sequence ID" value="EPX82061.1"/>
    <property type="molecule type" value="Genomic_DNA"/>
</dbReference>
<keyword evidence="1" id="KW-0812">Transmembrane</keyword>
<evidence type="ECO:0000313" key="2">
    <source>
        <dbReference type="EMBL" id="EPX82061.1"/>
    </source>
</evidence>
<accession>S9QKV1</accession>
<dbReference type="HOGENOM" id="CLU_2958076_0_0_5"/>
<dbReference type="RefSeq" id="WP_020039710.1">
    <property type="nucleotide sequence ID" value="NZ_KE557276.1"/>
</dbReference>
<protein>
    <submittedName>
        <fullName evidence="2">Uncharacterized protein</fullName>
    </submittedName>
</protein>
<gene>
    <name evidence="2" type="ORF">Salmuc_02428</name>
</gene>
<evidence type="ECO:0000313" key="3">
    <source>
        <dbReference type="Proteomes" id="UP000015347"/>
    </source>
</evidence>
<organism evidence="2 3">
    <name type="scientific">Salipiger mucosus DSM 16094</name>
    <dbReference type="NCBI Taxonomy" id="1123237"/>
    <lineage>
        <taxon>Bacteria</taxon>
        <taxon>Pseudomonadati</taxon>
        <taxon>Pseudomonadota</taxon>
        <taxon>Alphaproteobacteria</taxon>
        <taxon>Rhodobacterales</taxon>
        <taxon>Roseobacteraceae</taxon>
        <taxon>Salipiger</taxon>
    </lineage>
</organism>